<evidence type="ECO:0000313" key="4">
    <source>
        <dbReference type="Proteomes" id="UP000069015"/>
    </source>
</evidence>
<dbReference type="Pfam" id="PF01408">
    <property type="entry name" value="GFO_IDH_MocA"/>
    <property type="match status" value="1"/>
</dbReference>
<evidence type="ECO:0000256" key="1">
    <source>
        <dbReference type="ARBA" id="ARBA00022729"/>
    </source>
</evidence>
<feature type="domain" description="Gfo/Idh/MocA-like oxidoreductase N-terminal" evidence="2">
    <location>
        <begin position="4"/>
        <end position="121"/>
    </location>
</feature>
<keyword evidence="1" id="KW-0732">Signal</keyword>
<dbReference type="Proteomes" id="UP000069015">
    <property type="component" value="Chromosome 2"/>
</dbReference>
<organism evidence="3 4">
    <name type="scientific">Pseudoalteromonas rubra</name>
    <dbReference type="NCBI Taxonomy" id="43658"/>
    <lineage>
        <taxon>Bacteria</taxon>
        <taxon>Pseudomonadati</taxon>
        <taxon>Pseudomonadota</taxon>
        <taxon>Gammaproteobacteria</taxon>
        <taxon>Alteromonadales</taxon>
        <taxon>Pseudoalteromonadaceae</taxon>
        <taxon>Pseudoalteromonas</taxon>
    </lineage>
</organism>
<accession>A0A0U2XDB2</accession>
<dbReference type="Gene3D" id="3.40.50.720">
    <property type="entry name" value="NAD(P)-binding Rossmann-like Domain"/>
    <property type="match status" value="1"/>
</dbReference>
<gene>
    <name evidence="3" type="ORF">AT705_23235</name>
</gene>
<dbReference type="GO" id="GO:0000166">
    <property type="term" value="F:nucleotide binding"/>
    <property type="evidence" value="ECO:0007669"/>
    <property type="project" value="InterPro"/>
</dbReference>
<dbReference type="InterPro" id="IPR000683">
    <property type="entry name" value="Gfo/Idh/MocA-like_OxRdtase_N"/>
</dbReference>
<dbReference type="AlphaFoldDB" id="A0A0U2XDB2"/>
<dbReference type="SUPFAM" id="SSF51735">
    <property type="entry name" value="NAD(P)-binding Rossmann-fold domains"/>
    <property type="match status" value="1"/>
</dbReference>
<dbReference type="KEGG" id="prr:AT705_23235"/>
<dbReference type="EMBL" id="CP013612">
    <property type="protein sequence ID" value="ALU45844.1"/>
    <property type="molecule type" value="Genomic_DNA"/>
</dbReference>
<reference evidence="3 4" key="1">
    <citation type="submission" date="2015-12" db="EMBL/GenBank/DDBJ databases">
        <title>Complete genome sequence of Pseudoalteromonas rubra SCSIO 6842, harboring a conjugative plasmid.</title>
        <authorList>
            <person name="Li B."/>
            <person name="Wang X."/>
        </authorList>
    </citation>
    <scope>NUCLEOTIDE SEQUENCE [LARGE SCALE GENOMIC DNA]</scope>
    <source>
        <strain evidence="3 4">SCSIO 6842</strain>
    </source>
</reference>
<name>A0A0U2XDB2_9GAMM</name>
<sequence length="350" mass="39944">MKTNVLIIGSGGRVRNNFIPAFHCLRHKHNIIGLYSPTKANREAVCNKWNIPVIESLEAVDFEAVDIVVISITTDFVPAVLKQIHRMCKGKTLIVDTPVFEYIKDFRATLYLLSFSKVVVTEDYLNYPQFGVMREVIVNNVLGEIKNITLSHTGYRHHALAVVRSFVGLKKVWSIKRNSKNTTTLSFSDGVSATIIEPYQRLDGWVKIEGSKGTLLYDPQGGYTGQIDDSYLILKESVSPSGIATFELNRLSIPSTRQPKHFATLKQLEIEDTSDFNTFKSCGLIDVFESIYVDNDARPYTWQQALYDTALSKFIWKVKRLPDWFNHAVPSFWIYQLLTCAFWKTLKTRD</sequence>
<dbReference type="RefSeq" id="WP_058798696.1">
    <property type="nucleotide sequence ID" value="NZ_CP013612.1"/>
</dbReference>
<proteinExistence type="predicted"/>
<evidence type="ECO:0000313" key="3">
    <source>
        <dbReference type="EMBL" id="ALU45844.1"/>
    </source>
</evidence>
<protein>
    <recommendedName>
        <fullName evidence="2">Gfo/Idh/MocA-like oxidoreductase N-terminal domain-containing protein</fullName>
    </recommendedName>
</protein>
<dbReference type="InterPro" id="IPR036291">
    <property type="entry name" value="NAD(P)-bd_dom_sf"/>
</dbReference>
<evidence type="ECO:0000259" key="2">
    <source>
        <dbReference type="Pfam" id="PF01408"/>
    </source>
</evidence>